<proteinExistence type="predicted"/>
<dbReference type="InterPro" id="IPR001647">
    <property type="entry name" value="HTH_TetR"/>
</dbReference>
<reference evidence="4 5" key="1">
    <citation type="submission" date="2020-08" db="EMBL/GenBank/DDBJ databases">
        <title>Genome public.</title>
        <authorList>
            <person name="Liu C."/>
            <person name="Sun Q."/>
        </authorList>
    </citation>
    <scope>NUCLEOTIDE SEQUENCE [LARGE SCALE GENOMIC DNA]</scope>
    <source>
        <strain evidence="4 5">BX0805</strain>
    </source>
</reference>
<sequence length="174" mass="20207">MDHRLADSLKVLIRQEPLEKITIKQITDDAGVVRPTFYQHFADKYRLVEWILQKELLVPAEPLLMQGEMPDAVLMYAKKVWESGVFYKRTVASAEGRMVVQRYLQSYFKKIVIQRSMGKHMENPSISAECFGQSMAFWLIQFMEHGEQNAVELECLNYIAHSMESMLNVRSKSA</sequence>
<feature type="domain" description="HTH tetR-type" evidence="3">
    <location>
        <begin position="1"/>
        <end position="59"/>
    </location>
</feature>
<comment type="caution">
    <text evidence="4">The sequence shown here is derived from an EMBL/GenBank/DDBJ whole genome shotgun (WGS) entry which is preliminary data.</text>
</comment>
<gene>
    <name evidence="4" type="ORF">H8Z76_08315</name>
</gene>
<dbReference type="PROSITE" id="PS50977">
    <property type="entry name" value="HTH_TETR_2"/>
    <property type="match status" value="1"/>
</dbReference>
<keyword evidence="1 2" id="KW-0238">DNA-binding</keyword>
<protein>
    <submittedName>
        <fullName evidence="4">TetR family transcriptional regulator</fullName>
    </submittedName>
</protein>
<evidence type="ECO:0000313" key="4">
    <source>
        <dbReference type="EMBL" id="MBC5754030.1"/>
    </source>
</evidence>
<evidence type="ECO:0000256" key="2">
    <source>
        <dbReference type="PROSITE-ProRule" id="PRU00335"/>
    </source>
</evidence>
<evidence type="ECO:0000256" key="1">
    <source>
        <dbReference type="ARBA" id="ARBA00023125"/>
    </source>
</evidence>
<dbReference type="SUPFAM" id="SSF46689">
    <property type="entry name" value="Homeodomain-like"/>
    <property type="match status" value="1"/>
</dbReference>
<dbReference type="InterPro" id="IPR009057">
    <property type="entry name" value="Homeodomain-like_sf"/>
</dbReference>
<dbReference type="RefSeq" id="WP_186982225.1">
    <property type="nucleotide sequence ID" value="NZ_JACOQH010000005.1"/>
</dbReference>
<evidence type="ECO:0000259" key="3">
    <source>
        <dbReference type="PROSITE" id="PS50977"/>
    </source>
</evidence>
<feature type="DNA-binding region" description="H-T-H motif" evidence="2">
    <location>
        <begin position="22"/>
        <end position="41"/>
    </location>
</feature>
<evidence type="ECO:0000313" key="5">
    <source>
        <dbReference type="Proteomes" id="UP000621540"/>
    </source>
</evidence>
<name>A0ABR7IAV5_9FIRM</name>
<dbReference type="Pfam" id="PF00440">
    <property type="entry name" value="TetR_N"/>
    <property type="match status" value="1"/>
</dbReference>
<organism evidence="4 5">
    <name type="scientific">Roseburia yibonii</name>
    <dbReference type="NCBI Taxonomy" id="2763063"/>
    <lineage>
        <taxon>Bacteria</taxon>
        <taxon>Bacillati</taxon>
        <taxon>Bacillota</taxon>
        <taxon>Clostridia</taxon>
        <taxon>Lachnospirales</taxon>
        <taxon>Lachnospiraceae</taxon>
        <taxon>Roseburia</taxon>
    </lineage>
</organism>
<keyword evidence="5" id="KW-1185">Reference proteome</keyword>
<accession>A0ABR7IAV5</accession>
<dbReference type="Proteomes" id="UP000621540">
    <property type="component" value="Unassembled WGS sequence"/>
</dbReference>
<dbReference type="EMBL" id="JACOQH010000005">
    <property type="protein sequence ID" value="MBC5754030.1"/>
    <property type="molecule type" value="Genomic_DNA"/>
</dbReference>
<dbReference type="Gene3D" id="1.10.357.10">
    <property type="entry name" value="Tetracycline Repressor, domain 2"/>
    <property type="match status" value="1"/>
</dbReference>